<dbReference type="InterPro" id="IPR013030">
    <property type="entry name" value="DNA_topo_DNA_db_N_dom2"/>
</dbReference>
<dbReference type="PROSITE" id="PS52038">
    <property type="entry name" value="TOPO_IB_2"/>
    <property type="match status" value="1"/>
</dbReference>
<dbReference type="InterPro" id="IPR018521">
    <property type="entry name" value="TopoIB_AS"/>
</dbReference>
<accession>A0A1I8G4P7</accession>
<reference evidence="12" key="1">
    <citation type="submission" date="2016-11" db="UniProtKB">
        <authorList>
            <consortium name="WormBaseParasite"/>
        </authorList>
    </citation>
    <scope>IDENTIFICATION</scope>
</reference>
<feature type="compositionally biased region" description="Basic residues" evidence="9">
    <location>
        <begin position="320"/>
        <end position="329"/>
    </location>
</feature>
<feature type="compositionally biased region" description="Basic and acidic residues" evidence="9">
    <location>
        <begin position="97"/>
        <end position="145"/>
    </location>
</feature>
<dbReference type="InterPro" id="IPR008336">
    <property type="entry name" value="TopoI_DNA-bd_euk"/>
</dbReference>
<dbReference type="PROSITE" id="PS00176">
    <property type="entry name" value="TOPO_IB_1"/>
    <property type="match status" value="1"/>
</dbReference>
<evidence type="ECO:0000259" key="10">
    <source>
        <dbReference type="SMART" id="SM00435"/>
    </source>
</evidence>
<dbReference type="InterPro" id="IPR013500">
    <property type="entry name" value="TopoI_cat_euk"/>
</dbReference>
<feature type="compositionally biased region" description="Low complexity" evidence="9">
    <location>
        <begin position="72"/>
        <end position="90"/>
    </location>
</feature>
<dbReference type="Proteomes" id="UP000095280">
    <property type="component" value="Unplaced"/>
</dbReference>
<sequence length="2229" mass="256782">MTNADPINGSGSPATTAASATAAAAAAVSAIKPDPDGCSSSDDDVPLSKKFSSVVSQKKQNGGKRANSGEDSSPSPASKKPKTEPTTPTAQSPIKTPKKEPTSQKKKVKTEADQKRPATAKKEDKKKVKAESDSKRRKSEPVAKPKRERKTAEPAPEVWRWWEEEKPTDGSKWRFLEHKGPVFAPDYEPLPKNVKFYYDGEQMVLTPEAEEVAGFYARMLDHDYTSKESFNNNFFQDWRSVMSHAEQKRIKSLAKCNFTEIHEFYKRQAEERKNRTKEEKQKLKETNERVTQEFGHCTLDGHRQRIGNFKIEPPGLFRGRGSHPKMGKLKRRVQPEDVIINCSKDSAVPKPPPGHKWKEVRHDNTVSWLACWVENVQGNFKYVMLNAASRLKGEKDWKKYETARQLHKVVDKIRSQYRADFKSKEMRLRQRSVALYFIDKLALRAGNEKDDDEADTVGCCSLRYEHIKLHKQHPELGQYVVEFDFLGKDSIRYNNAVAVEKRVFKNLRLFMEGKKEGDDLFDRLNTSILNAHLKELMDGLTAKVFRTYNASKTLEDQLEKLTNPDEPLAAKILAYNRANREVAILCNHQRAVPKTFEKSMENLSKKLEDKEAAVKAAKREAKQAKALAKKEKSAKNKQLLKLRVQRTDKDENKEIALGTSKLNYLDPRISVAWCRRFDVPVEKVYNKTQRDKFQWAIDMATASFRFQDTESDKATNQLREWFEAMIERKEEVKRPVTTRKLLMRKTDKDIVASEFTITGIISMAACLLELRQTVRANILLDLFRKKLFPRAARTSDERYLKAYADYIRGVCLFEDTNPQRIAIRRPEAYKQFLQDRYTEAKLSLDESAHELEECAPKSSLLASVYTVRGIVRANMLADFSSDALCDLSKATDLECEIRQPTASMRSLLQILRIGADSVSSKQDQNEWNEVYQQALIETPLDLVREYLDCYRKEGLEYFKDRLRRCKETNSYVAGLLCHLFIAKYYIYACAKGKVECRQAKVSRLVSMYFGIELSLESYQSITLKRLVSDHHEMGPAIALICGFWIANEAELCLLKVVARNLKLFSPTLHTKDNKSSKLVTTVAFLKIFFSSNHFRLLDQTWRQCRALNEHATLICSELSEDPSMGQSEFVSFLRIYVGELAYRMCDKIKDNQDFSASVRRRSCDELFRVLQQNLSSPEGHVLPSSLAVMCLTALGNFSDAPRNCKTLFGMPDFRLHRFQLAYDLCAAAGLVDTEVHASLHISVGMFLYSNACATVSKPAFNEFNAAIFKFRQAAQIFDTICGDHVGAAMAQGMIAVLYFNQRQLEDQEHRALEAFSECLRLEVSLLQNDCMSSPWLWKTIEVVRKCRYLFLGSHSKHFPKWDVITKHLEMIRDRNLQTLLTEDDWKESLVPKAPVFWEISDPLFDADESYLAETSQQLLDMVYPSNSLPTETEIRCYARYLQLMWNHHKRECAPKESSDDSRLIHFMKKPLIPFRARMPGQDYSCPLFKCWIHPRTKDFLAGLNEYTVQRTEKREATFLMLQENHRRMLCCAKIQEFLCDSKGNIALLQDDSSSWDCISWSKLAHWLAGQHLRSQGLSDTRISNCMRITMARLMFNCAVRKDIFEYHFLVKSFQYFEGMIERNIQKKSLTRRMDTEIIPSEQSVVAILNMAACFLELRNLTKCRALIEQARKLIKSSVKDLSFSEAYANYIDGVSHFEETSPIKSSLNGSNANNHFSASHLKKKYQTSIKLLKQSASVLRESHPDAPLTASALTMLAVVSANEAADFTTEVLHFLVHDEALLPYSRKIVKQNRTRIQVAVLVRQKIADKRSKAKVKWTDSRNTIGRAKRIFQSLKLSLEDNEKPAFSFLSRYMADAFFHLNDFLAFDDSRYMKRLPMNKAGLRTLGKFQDLEVILTVSNTREKLKSLQRAYDMCHQTDLFDTELHAQVHFEAGVELMRQAYMDPFKPHYSNFNAAILKLRKAARIFEQLYGDDARTVRCYAILSLLYCHQVQLEDQESRCLSCLEKCSNIETRLVAKDSGPSPWVWKCLEVIRDGKAYFKQLSMSADKKYRFLSETDQWTHLFKKIQTAVKRDVPYCAMLPASNEHHPDPSLLADSLFDPLEEWEEKRNRSLKAIAVMMWDREFPKDSPPSDTEVRCYAQYLTKLFNRHWHFCPVPQKLEPEKRCPLDNLEGSPDEVLRNHFLEGLSAYSTSNAEDKSRILKRLQRNHNLLLTKCQQAIRCHDTYEVAY</sequence>
<dbReference type="InterPro" id="IPR013034">
    <property type="entry name" value="DNA_topo_DNA_db_N_dom1"/>
</dbReference>
<feature type="coiled-coil region" evidence="8">
    <location>
        <begin position="600"/>
        <end position="638"/>
    </location>
</feature>
<feature type="active site" description="O-(3'-phospho-DNA)-tyrosine intermediate" evidence="6">
    <location>
        <position position="664"/>
    </location>
</feature>
<dbReference type="InterPro" id="IPR025834">
    <property type="entry name" value="TopoI_C_dom"/>
</dbReference>
<dbReference type="PANTHER" id="PTHR10290:SF3">
    <property type="entry name" value="DNA TOPOISOMERASE 1"/>
    <property type="match status" value="1"/>
</dbReference>
<comment type="catalytic activity">
    <reaction evidence="1 6 7">
        <text>ATP-independent breakage of single-stranded DNA, followed by passage and rejoining.</text>
        <dbReference type="EC" id="5.6.2.1"/>
    </reaction>
</comment>
<dbReference type="InterPro" id="IPR051062">
    <property type="entry name" value="Topoisomerase_IB"/>
</dbReference>
<keyword evidence="3 6" id="KW-0799">Topoisomerase</keyword>
<dbReference type="InterPro" id="IPR014711">
    <property type="entry name" value="TopoI_cat_a-hlx-sub_euk"/>
</dbReference>
<feature type="region of interest" description="Disordered" evidence="9">
    <location>
        <begin position="270"/>
        <end position="289"/>
    </location>
</feature>
<dbReference type="InterPro" id="IPR014727">
    <property type="entry name" value="TopoI_cat_a/b-sub_euk"/>
</dbReference>
<evidence type="ECO:0000256" key="4">
    <source>
        <dbReference type="ARBA" id="ARBA00023125"/>
    </source>
</evidence>
<feature type="region of interest" description="Disordered" evidence="9">
    <location>
        <begin position="310"/>
        <end position="329"/>
    </location>
</feature>
<dbReference type="Gene3D" id="2.170.11.10">
    <property type="entry name" value="DNA Topoisomerase I, domain 2"/>
    <property type="match status" value="1"/>
</dbReference>
<dbReference type="FunFam" id="1.10.10.41:FF:000001">
    <property type="entry name" value="DNA topoisomerase I"/>
    <property type="match status" value="1"/>
</dbReference>
<dbReference type="Pfam" id="PF14370">
    <property type="entry name" value="Topo_C_assoc"/>
    <property type="match status" value="1"/>
</dbReference>
<dbReference type="WBParaSite" id="maker-uti_cns_0000823-snap-gene-0.21-mRNA-1">
    <property type="protein sequence ID" value="maker-uti_cns_0000823-snap-gene-0.21-mRNA-1"/>
    <property type="gene ID" value="maker-uti_cns_0000823-snap-gene-0.21"/>
</dbReference>
<comment type="function">
    <text evidence="7">Releases the supercoiling and torsional tension of DNA introduced during the DNA replication and transcription by transiently cleaving and rejoining one strand of the DNA duplex. Introduces a single-strand break via transesterification at the specific target site 5'-[CT]CCTTp site in duplex DNA. The scissile phosphodiester is attacked by the catalytic tyrosine of the enzyme, resulting in the formation of a DNA-(3'-phosphotyrosyl)-enzyme intermediate and the expulsion of a 5'-OH DNA strand. The free DNA strand then undergoes passage around the unbroken strand thus removing DNA supercoils. Finally, in the religation step, the DNA 5'-OH attacks the covalent intermediate to expel the active-site tyrosine and restore the DNA phosphodiester backbone.</text>
</comment>
<dbReference type="GO" id="GO:0003917">
    <property type="term" value="F:DNA topoisomerase type I (single strand cut, ATP-independent) activity"/>
    <property type="evidence" value="ECO:0007669"/>
    <property type="project" value="UniProtKB-UniRule"/>
</dbReference>
<dbReference type="InterPro" id="IPR001631">
    <property type="entry name" value="TopoI"/>
</dbReference>
<evidence type="ECO:0000256" key="1">
    <source>
        <dbReference type="ARBA" id="ARBA00000213"/>
    </source>
</evidence>
<evidence type="ECO:0000256" key="3">
    <source>
        <dbReference type="ARBA" id="ARBA00023029"/>
    </source>
</evidence>
<dbReference type="GO" id="GO:0005694">
    <property type="term" value="C:chromosome"/>
    <property type="evidence" value="ECO:0007669"/>
    <property type="project" value="InterPro"/>
</dbReference>
<comment type="similarity">
    <text evidence="2 6 7">Belongs to the type IB topoisomerase family.</text>
</comment>
<feature type="region of interest" description="Disordered" evidence="9">
    <location>
        <begin position="1"/>
        <end position="155"/>
    </location>
</feature>
<dbReference type="Gene3D" id="3.90.15.10">
    <property type="entry name" value="Topoisomerase I, Chain A, domain 3"/>
    <property type="match status" value="1"/>
</dbReference>
<feature type="domain" description="DNA topoisomerase I eukaryotic-type" evidence="10">
    <location>
        <begin position="316"/>
        <end position="678"/>
    </location>
</feature>
<dbReference type="CDD" id="cd00659">
    <property type="entry name" value="Topo_IB_C"/>
    <property type="match status" value="1"/>
</dbReference>
<dbReference type="InterPro" id="IPR013499">
    <property type="entry name" value="TopoI_euk"/>
</dbReference>
<dbReference type="Gene3D" id="1.10.132.10">
    <property type="match status" value="1"/>
</dbReference>
<feature type="compositionally biased region" description="Polar residues" evidence="9">
    <location>
        <begin position="1"/>
        <end position="13"/>
    </location>
</feature>
<evidence type="ECO:0000256" key="8">
    <source>
        <dbReference type="SAM" id="Coils"/>
    </source>
</evidence>
<dbReference type="PANTHER" id="PTHR10290">
    <property type="entry name" value="DNA TOPOISOMERASE I"/>
    <property type="match status" value="1"/>
</dbReference>
<protein>
    <recommendedName>
        <fullName evidence="7">DNA topoisomerase I</fullName>
        <ecNumber evidence="7">5.6.2.1</ecNumber>
    </recommendedName>
    <alternativeName>
        <fullName evidence="7">DNA topoisomerase 1</fullName>
    </alternativeName>
</protein>
<evidence type="ECO:0000313" key="12">
    <source>
        <dbReference type="WBParaSite" id="maker-uti_cns_0000823-snap-gene-0.21-mRNA-1"/>
    </source>
</evidence>
<dbReference type="FunFam" id="3.90.15.10:FF:000001">
    <property type="entry name" value="DNA topoisomerase I"/>
    <property type="match status" value="1"/>
</dbReference>
<evidence type="ECO:0000256" key="9">
    <source>
        <dbReference type="SAM" id="MobiDB-lite"/>
    </source>
</evidence>
<dbReference type="Pfam" id="PF01028">
    <property type="entry name" value="Topoisom_I"/>
    <property type="match status" value="1"/>
</dbReference>
<evidence type="ECO:0000256" key="2">
    <source>
        <dbReference type="ARBA" id="ARBA00006645"/>
    </source>
</evidence>
<evidence type="ECO:0000256" key="5">
    <source>
        <dbReference type="ARBA" id="ARBA00023235"/>
    </source>
</evidence>
<dbReference type="SUPFAM" id="SSF56349">
    <property type="entry name" value="DNA breaking-rejoining enzymes"/>
    <property type="match status" value="1"/>
</dbReference>
<dbReference type="Pfam" id="PF02919">
    <property type="entry name" value="Topoisom_I_N"/>
    <property type="match status" value="1"/>
</dbReference>
<proteinExistence type="inferred from homology"/>
<dbReference type="GO" id="GO:0006260">
    <property type="term" value="P:DNA replication"/>
    <property type="evidence" value="ECO:0007669"/>
    <property type="project" value="TreeGrafter"/>
</dbReference>
<dbReference type="GO" id="GO:0006265">
    <property type="term" value="P:DNA topological change"/>
    <property type="evidence" value="ECO:0007669"/>
    <property type="project" value="UniProtKB-UniRule"/>
</dbReference>
<dbReference type="SMART" id="SM00435">
    <property type="entry name" value="TOPEUc"/>
    <property type="match status" value="1"/>
</dbReference>
<dbReference type="PRINTS" id="PR00416">
    <property type="entry name" value="EUTPISMRASEI"/>
</dbReference>
<dbReference type="Gene3D" id="1.10.10.41">
    <property type="entry name" value="Yeast DNA topoisomerase - domain 1"/>
    <property type="match status" value="1"/>
</dbReference>
<dbReference type="InterPro" id="IPR011010">
    <property type="entry name" value="DNA_brk_join_enz"/>
</dbReference>
<dbReference type="InterPro" id="IPR036202">
    <property type="entry name" value="TopoI_DNA-bd_euk_N_sf"/>
</dbReference>
<dbReference type="GO" id="GO:0007059">
    <property type="term" value="P:chromosome segregation"/>
    <property type="evidence" value="ECO:0007669"/>
    <property type="project" value="TreeGrafter"/>
</dbReference>
<name>A0A1I8G4P7_9PLAT</name>
<keyword evidence="11" id="KW-1185">Reference proteome</keyword>
<dbReference type="CDD" id="cd03488">
    <property type="entry name" value="Topoisomer_IB_N_htopoI_like"/>
    <property type="match status" value="1"/>
</dbReference>
<dbReference type="GO" id="GO:0005730">
    <property type="term" value="C:nucleolus"/>
    <property type="evidence" value="ECO:0007669"/>
    <property type="project" value="TreeGrafter"/>
</dbReference>
<dbReference type="FunFam" id="2.170.11.10:FF:000002">
    <property type="entry name" value="DNA topoisomerase I"/>
    <property type="match status" value="1"/>
</dbReference>
<dbReference type="SUPFAM" id="SSF56741">
    <property type="entry name" value="Eukaryotic DNA topoisomerase I, N-terminal DNA-binding fragment"/>
    <property type="match status" value="1"/>
</dbReference>
<dbReference type="SUPFAM" id="SSF46596">
    <property type="entry name" value="Eukaryotic DNA topoisomerase I, dispensable insert domain"/>
    <property type="match status" value="1"/>
</dbReference>
<dbReference type="GO" id="GO:0003677">
    <property type="term" value="F:DNA binding"/>
    <property type="evidence" value="ECO:0007669"/>
    <property type="project" value="UniProtKB-UniRule"/>
</dbReference>
<feature type="compositionally biased region" description="Low complexity" evidence="9">
    <location>
        <begin position="48"/>
        <end position="60"/>
    </location>
</feature>
<dbReference type="InterPro" id="IPR048045">
    <property type="entry name" value="Topoisomer_I_DNA-bd"/>
</dbReference>
<keyword evidence="4 6" id="KW-0238">DNA-binding</keyword>
<evidence type="ECO:0000313" key="11">
    <source>
        <dbReference type="Proteomes" id="UP000095280"/>
    </source>
</evidence>
<evidence type="ECO:0000256" key="7">
    <source>
        <dbReference type="RuleBase" id="RU365101"/>
    </source>
</evidence>
<organism evidence="11 12">
    <name type="scientific">Macrostomum lignano</name>
    <dbReference type="NCBI Taxonomy" id="282301"/>
    <lineage>
        <taxon>Eukaryota</taxon>
        <taxon>Metazoa</taxon>
        <taxon>Spiralia</taxon>
        <taxon>Lophotrochozoa</taxon>
        <taxon>Platyhelminthes</taxon>
        <taxon>Rhabditophora</taxon>
        <taxon>Macrostomorpha</taxon>
        <taxon>Macrostomida</taxon>
        <taxon>Macrostomidae</taxon>
        <taxon>Macrostomum</taxon>
    </lineage>
</organism>
<keyword evidence="8" id="KW-0175">Coiled coil</keyword>
<dbReference type="FunFam" id="1.10.132.10:FF:000001">
    <property type="entry name" value="DNA topoisomerase I"/>
    <property type="match status" value="1"/>
</dbReference>
<keyword evidence="5 6" id="KW-0413">Isomerase</keyword>
<feature type="compositionally biased region" description="Low complexity" evidence="9">
    <location>
        <begin position="14"/>
        <end position="40"/>
    </location>
</feature>
<dbReference type="EC" id="5.6.2.1" evidence="7"/>
<evidence type="ECO:0000256" key="6">
    <source>
        <dbReference type="PROSITE-ProRule" id="PRU01382"/>
    </source>
</evidence>